<evidence type="ECO:0000313" key="1">
    <source>
        <dbReference type="EMBL" id="DAF61198.1"/>
    </source>
</evidence>
<organism evidence="1">
    <name type="scientific">Siphoviridae sp. ctnLs3</name>
    <dbReference type="NCBI Taxonomy" id="2827937"/>
    <lineage>
        <taxon>Viruses</taxon>
        <taxon>Duplodnaviria</taxon>
        <taxon>Heunggongvirae</taxon>
        <taxon>Uroviricota</taxon>
        <taxon>Caudoviricetes</taxon>
    </lineage>
</organism>
<proteinExistence type="predicted"/>
<name>A0A8S5TD55_9CAUD</name>
<sequence>MRVHEKFSKKGARPLECVQPTVRTIAGAVHPVAVEFFQTSDSCDGRTLTAFMTPQEAMKLALHLQHVVQGAMR</sequence>
<reference evidence="1" key="1">
    <citation type="journal article" date="2021" name="Proc. Natl. Acad. Sci. U.S.A.">
        <title>A Catalog of Tens of Thousands of Viruses from Human Metagenomes Reveals Hidden Associations with Chronic Diseases.</title>
        <authorList>
            <person name="Tisza M.J."/>
            <person name="Buck C.B."/>
        </authorList>
    </citation>
    <scope>NUCLEOTIDE SEQUENCE</scope>
    <source>
        <strain evidence="1">CtnLs3</strain>
    </source>
</reference>
<dbReference type="EMBL" id="BK032804">
    <property type="protein sequence ID" value="DAF61198.1"/>
    <property type="molecule type" value="Genomic_DNA"/>
</dbReference>
<protein>
    <submittedName>
        <fullName evidence="1">Uncharacterized protein</fullName>
    </submittedName>
</protein>
<accession>A0A8S5TD55</accession>